<organism evidence="9 10">
    <name type="scientific">Exaiptasia diaphana</name>
    <name type="common">Tropical sea anemone</name>
    <name type="synonym">Aiptasia pulchella</name>
    <dbReference type="NCBI Taxonomy" id="2652724"/>
    <lineage>
        <taxon>Eukaryota</taxon>
        <taxon>Metazoa</taxon>
        <taxon>Cnidaria</taxon>
        <taxon>Anthozoa</taxon>
        <taxon>Hexacorallia</taxon>
        <taxon>Actiniaria</taxon>
        <taxon>Aiptasiidae</taxon>
        <taxon>Exaiptasia</taxon>
    </lineage>
</organism>
<dbReference type="GO" id="GO:0005634">
    <property type="term" value="C:nucleus"/>
    <property type="evidence" value="ECO:0007669"/>
    <property type="project" value="TreeGrafter"/>
</dbReference>
<evidence type="ECO:0000256" key="1">
    <source>
        <dbReference type="ARBA" id="ARBA00004496"/>
    </source>
</evidence>
<name>A0A913XIZ9_EXADI</name>
<evidence type="ECO:0000256" key="4">
    <source>
        <dbReference type="ARBA" id="ARBA00022490"/>
    </source>
</evidence>
<keyword evidence="6" id="KW-0539">Nucleus</keyword>
<feature type="domain" description="MI" evidence="8">
    <location>
        <begin position="292"/>
        <end position="415"/>
    </location>
</feature>
<comment type="similarity">
    <text evidence="2">Belongs to the PDCD4 family.</text>
</comment>
<feature type="compositionally biased region" description="Basic and acidic residues" evidence="7">
    <location>
        <begin position="48"/>
        <end position="62"/>
    </location>
</feature>
<evidence type="ECO:0000256" key="5">
    <source>
        <dbReference type="ARBA" id="ARBA00022737"/>
    </source>
</evidence>
<dbReference type="InterPro" id="IPR003891">
    <property type="entry name" value="Initiation_fac_eIF4g_MI"/>
</dbReference>
<dbReference type="PANTHER" id="PTHR12626:SF0">
    <property type="entry name" value="PROGRAMMED CELL DEATH PROTEIN 4"/>
    <property type="match status" value="1"/>
</dbReference>
<dbReference type="FunFam" id="1.25.40.180:FF:000008">
    <property type="entry name" value="Programmed cell death protein 4"/>
    <property type="match status" value="1"/>
</dbReference>
<evidence type="ECO:0000313" key="9">
    <source>
        <dbReference type="EnsemblMetazoa" id="XP_020905022.1"/>
    </source>
</evidence>
<dbReference type="Pfam" id="PF02847">
    <property type="entry name" value="MA3"/>
    <property type="match status" value="2"/>
</dbReference>
<evidence type="ECO:0000256" key="7">
    <source>
        <dbReference type="SAM" id="MobiDB-lite"/>
    </source>
</evidence>
<dbReference type="OrthoDB" id="414546at2759"/>
<dbReference type="RefSeq" id="XP_020905022.1">
    <property type="nucleotide sequence ID" value="XM_021049363.2"/>
</dbReference>
<evidence type="ECO:0000256" key="3">
    <source>
        <dbReference type="ARBA" id="ARBA00014414"/>
    </source>
</evidence>
<dbReference type="OMA" id="TRTHPQY"/>
<dbReference type="Proteomes" id="UP000887567">
    <property type="component" value="Unplaced"/>
</dbReference>
<feature type="domain" description="MI" evidence="8">
    <location>
        <begin position="128"/>
        <end position="249"/>
    </location>
</feature>
<dbReference type="GO" id="GO:0005829">
    <property type="term" value="C:cytosol"/>
    <property type="evidence" value="ECO:0007669"/>
    <property type="project" value="TreeGrafter"/>
</dbReference>
<dbReference type="EnsemblMetazoa" id="XM_021049363.2">
    <property type="protein sequence ID" value="XP_020905022.1"/>
    <property type="gene ID" value="LOC110243278"/>
</dbReference>
<dbReference type="SUPFAM" id="SSF48371">
    <property type="entry name" value="ARM repeat"/>
    <property type="match status" value="2"/>
</dbReference>
<dbReference type="PANTHER" id="PTHR12626">
    <property type="entry name" value="PROGRAMMED CELL DEATH 4"/>
    <property type="match status" value="1"/>
</dbReference>
<dbReference type="InterPro" id="IPR016024">
    <property type="entry name" value="ARM-type_fold"/>
</dbReference>
<protein>
    <recommendedName>
        <fullName evidence="3">Programmed cell death protein 4</fullName>
    </recommendedName>
</protein>
<feature type="region of interest" description="Disordered" evidence="7">
    <location>
        <begin position="1"/>
        <end position="85"/>
    </location>
</feature>
<dbReference type="PROSITE" id="PS51366">
    <property type="entry name" value="MI"/>
    <property type="match status" value="2"/>
</dbReference>
<dbReference type="KEGG" id="epa:110243278"/>
<dbReference type="FunFam" id="1.25.40.180:FF:000009">
    <property type="entry name" value="programmed cell death protein 4"/>
    <property type="match status" value="1"/>
</dbReference>
<keyword evidence="10" id="KW-1185">Reference proteome</keyword>
<sequence length="433" mass="48745">METVPTASTKKMRVRSKSTSDVGDSQKHDFAPNLTAVKGKTGLNGRAANHDGVVRREKQQHDRKSRTGLRGLPKKGGAGGKGTWGAIGEVLDEEDLKIKDHHDPNYESEEDEDDFQIQEVKPELTSEEFDLHVDPIIMEYFEHGDTEDVVYSLLELNIASQKQKVVALAVTHAFEKKASHRELASILISDLYGKVLNSNDIAKGFQSLLEDLDDLSLDTPDAPDYLAKFIARAVADDALAPAYVSNHHEGTTPDSLQRKCLEEARLLLKMKHGMCRLDRVWGVGGGRLPVKCLVKKMIMLLKEYLESEDVEEACRCVEELEVPHFHHELIYEAIYLVMDKESKRTLDLMKNLFKTFSSVNIVTPDQMRNGFQRVFDSMDDITLDIPHAYVTLEKFVNECAKEGVIPRALLLKIPTRGRKRFVSEGDGGMFKHT</sequence>
<comment type="subcellular location">
    <subcellularLocation>
        <location evidence="1">Cytoplasm</location>
    </subcellularLocation>
</comment>
<dbReference type="SMART" id="SM00544">
    <property type="entry name" value="MA3"/>
    <property type="match status" value="2"/>
</dbReference>
<dbReference type="AlphaFoldDB" id="A0A913XIZ9"/>
<accession>A0A913XIZ9</accession>
<dbReference type="InterPro" id="IPR039778">
    <property type="entry name" value="PDCD4"/>
</dbReference>
<reference evidence="9" key="1">
    <citation type="submission" date="2022-11" db="UniProtKB">
        <authorList>
            <consortium name="EnsemblMetazoa"/>
        </authorList>
    </citation>
    <scope>IDENTIFICATION</scope>
</reference>
<feature type="compositionally biased region" description="Gly residues" evidence="7">
    <location>
        <begin position="74"/>
        <end position="85"/>
    </location>
</feature>
<evidence type="ECO:0000256" key="2">
    <source>
        <dbReference type="ARBA" id="ARBA00005497"/>
    </source>
</evidence>
<evidence type="ECO:0000259" key="8">
    <source>
        <dbReference type="PROSITE" id="PS51366"/>
    </source>
</evidence>
<evidence type="ECO:0000313" key="10">
    <source>
        <dbReference type="Proteomes" id="UP000887567"/>
    </source>
</evidence>
<proteinExistence type="inferred from homology"/>
<keyword evidence="5" id="KW-0677">Repeat</keyword>
<dbReference type="GeneID" id="110243278"/>
<keyword evidence="4" id="KW-0963">Cytoplasm</keyword>
<dbReference type="GO" id="GO:0045892">
    <property type="term" value="P:negative regulation of DNA-templated transcription"/>
    <property type="evidence" value="ECO:0007669"/>
    <property type="project" value="InterPro"/>
</dbReference>
<dbReference type="Gene3D" id="1.25.40.180">
    <property type="match status" value="2"/>
</dbReference>
<evidence type="ECO:0000256" key="6">
    <source>
        <dbReference type="ARBA" id="ARBA00023242"/>
    </source>
</evidence>